<evidence type="ECO:0000313" key="7">
    <source>
        <dbReference type="Proteomes" id="UP000218765"/>
    </source>
</evidence>
<dbReference type="EMBL" id="AP018052">
    <property type="protein sequence ID" value="BAZ94587.1"/>
    <property type="molecule type" value="Genomic_DNA"/>
</dbReference>
<accession>A0A1Z4VSH5</accession>
<feature type="transmembrane region" description="Helical" evidence="5">
    <location>
        <begin position="80"/>
        <end position="97"/>
    </location>
</feature>
<proteinExistence type="inferred from homology"/>
<evidence type="ECO:0000256" key="2">
    <source>
        <dbReference type="ARBA" id="ARBA00022692"/>
    </source>
</evidence>
<keyword evidence="7" id="KW-1185">Reference proteome</keyword>
<keyword evidence="2 5" id="KW-0812">Transmembrane</keyword>
<evidence type="ECO:0000256" key="3">
    <source>
        <dbReference type="ARBA" id="ARBA00022989"/>
    </source>
</evidence>
<dbReference type="Proteomes" id="UP000218765">
    <property type="component" value="Chromosome"/>
</dbReference>
<keyword evidence="4 5" id="KW-0472">Membrane</keyword>
<keyword evidence="1 5" id="KW-1003">Cell membrane</keyword>
<keyword evidence="5" id="KW-0997">Cell inner membrane</keyword>
<dbReference type="PANTHER" id="PTHR36917:SF1">
    <property type="entry name" value="INNER MEMBRANE-SPANNING PROTEIN YCIB"/>
    <property type="match status" value="1"/>
</dbReference>
<dbReference type="Pfam" id="PF04279">
    <property type="entry name" value="IspA"/>
    <property type="match status" value="1"/>
</dbReference>
<dbReference type="RefSeq" id="WP_096366661.1">
    <property type="nucleotide sequence ID" value="NZ_AP018052.1"/>
</dbReference>
<gene>
    <name evidence="5" type="primary">yciB</name>
    <name evidence="6" type="ORF">FOKN1_2210</name>
</gene>
<feature type="transmembrane region" description="Helical" evidence="5">
    <location>
        <begin position="118"/>
        <end position="139"/>
    </location>
</feature>
<sequence length="184" mass="20907">MKFIFDFLPILLFFVAYKLYGIYVATAVAIAVTLIMVAGFWLRHRRVEKMHLITLIIISVFGGATLALQDPTFIMWKPTIAYWLFALVFLGSQYIGGRSVTERMMGHAITAPARVWRGLNLSWVVFFVVMGVLNLYVAYNFAEDTWVNFKLFGLMSLSLVFILGQGIVIARYAASREDKAEEES</sequence>
<dbReference type="AlphaFoldDB" id="A0A1Z4VSH5"/>
<reference evidence="6 7" key="1">
    <citation type="submission" date="2017-05" db="EMBL/GenBank/DDBJ databases">
        <title>Thiocyanate degradation by Thiohalobacter thiocyanaticus FOKN1.</title>
        <authorList>
            <person name="Oshiki M."/>
            <person name="Fukushima T."/>
            <person name="Kawano S."/>
            <person name="Nakagawa J."/>
        </authorList>
    </citation>
    <scope>NUCLEOTIDE SEQUENCE [LARGE SCALE GENOMIC DNA]</scope>
    <source>
        <strain evidence="6 7">FOKN1</strain>
    </source>
</reference>
<dbReference type="KEGG" id="ttc:FOKN1_2210"/>
<comment type="subcellular location">
    <subcellularLocation>
        <location evidence="5">Cell inner membrane</location>
        <topology evidence="5">Multi-pass membrane protein</topology>
    </subcellularLocation>
</comment>
<protein>
    <recommendedName>
        <fullName evidence="5">Inner membrane-spanning protein YciB</fullName>
    </recommendedName>
</protein>
<keyword evidence="3 5" id="KW-1133">Transmembrane helix</keyword>
<dbReference type="GO" id="GO:0005886">
    <property type="term" value="C:plasma membrane"/>
    <property type="evidence" value="ECO:0007669"/>
    <property type="project" value="UniProtKB-SubCell"/>
</dbReference>
<comment type="similarity">
    <text evidence="5">Belongs to the YciB family.</text>
</comment>
<feature type="transmembrane region" description="Helical" evidence="5">
    <location>
        <begin position="49"/>
        <end position="68"/>
    </location>
</feature>
<feature type="transmembrane region" description="Helical" evidence="5">
    <location>
        <begin position="151"/>
        <end position="174"/>
    </location>
</feature>
<comment type="function">
    <text evidence="5">Plays a role in cell envelope biogenesis, maintenance of cell envelope integrity and membrane homeostasis.</text>
</comment>
<dbReference type="NCBIfam" id="NF001325">
    <property type="entry name" value="PRK00259.1-3"/>
    <property type="match status" value="1"/>
</dbReference>
<dbReference type="HAMAP" id="MF_00189">
    <property type="entry name" value="YciB"/>
    <property type="match status" value="1"/>
</dbReference>
<dbReference type="InterPro" id="IPR006008">
    <property type="entry name" value="YciB"/>
</dbReference>
<feature type="transmembrane region" description="Helical" evidence="5">
    <location>
        <begin position="20"/>
        <end position="42"/>
    </location>
</feature>
<name>A0A1Z4VSH5_9GAMM</name>
<evidence type="ECO:0000313" key="6">
    <source>
        <dbReference type="EMBL" id="BAZ94587.1"/>
    </source>
</evidence>
<evidence type="ECO:0000256" key="1">
    <source>
        <dbReference type="ARBA" id="ARBA00022475"/>
    </source>
</evidence>
<organism evidence="6 7">
    <name type="scientific">Thiohalobacter thiocyanaticus</name>
    <dbReference type="NCBI Taxonomy" id="585455"/>
    <lineage>
        <taxon>Bacteria</taxon>
        <taxon>Pseudomonadati</taxon>
        <taxon>Pseudomonadota</taxon>
        <taxon>Gammaproteobacteria</taxon>
        <taxon>Thiohalobacterales</taxon>
        <taxon>Thiohalobacteraceae</taxon>
        <taxon>Thiohalobacter</taxon>
    </lineage>
</organism>
<dbReference type="PANTHER" id="PTHR36917">
    <property type="entry name" value="INTRACELLULAR SEPTATION PROTEIN A-RELATED"/>
    <property type="match status" value="1"/>
</dbReference>
<evidence type="ECO:0000256" key="5">
    <source>
        <dbReference type="HAMAP-Rule" id="MF_00189"/>
    </source>
</evidence>
<dbReference type="NCBIfam" id="TIGR00997">
    <property type="entry name" value="ispZ"/>
    <property type="match status" value="1"/>
</dbReference>
<evidence type="ECO:0000256" key="4">
    <source>
        <dbReference type="ARBA" id="ARBA00023136"/>
    </source>
</evidence>
<dbReference type="OrthoDB" id="9788219at2"/>